<accession>A0A1L8DPX6</accession>
<dbReference type="SMART" id="SM00155">
    <property type="entry name" value="PLDc"/>
    <property type="match status" value="2"/>
</dbReference>
<keyword evidence="3" id="KW-0677">Repeat</keyword>
<evidence type="ECO:0000259" key="11">
    <source>
        <dbReference type="PROSITE" id="PS50035"/>
    </source>
</evidence>
<dbReference type="SUPFAM" id="SSF50729">
    <property type="entry name" value="PH domain-like"/>
    <property type="match status" value="1"/>
</dbReference>
<feature type="region of interest" description="Disordered" evidence="10">
    <location>
        <begin position="196"/>
        <end position="232"/>
    </location>
</feature>
<dbReference type="SUPFAM" id="SSF56024">
    <property type="entry name" value="Phospholipase D/nuclease"/>
    <property type="match status" value="3"/>
</dbReference>
<sequence length="1182" mass="133890">MSLRGARPLHRSISQLLASTDSMSLERGTSNPAVDDDTSNVTNASTARREEASSSIADWSCVNNDTLSPDSEYDEGLGFPDSVTILSMVDGPVLVTREKDDEVVQSEIPFPTVYKEPQGFKSIQRRVFIPGVEIQVRIVDNERSSTAHLLNPNLYTIELTHGPFVWCIKKRYKHFYALHQQLRVFRTSLNIPFPTRTHKERRASFRNNYTAPPEEQKDGKKKKRRGALPRFPNKPDSLVPVEGLPGRIKQLEEYLYNLVNINLYRNHHEMLNFLEVSEQSFIAALGDKGKEGPILKRTGSTRAGQTGCNFCGCFAGACCIRCSHFCSDILCRKWRDRWFFVKESYFGYMRPKDGVIRCVILFDQGFEVASGILGTGMRTGLQIVTYSRHFVVKTWTRRKAKEWMSYLKMVANSHARDFTQPNPHNSFVPIRPACLAGWFVDGAGYMSAVADALEGATEEIYIADWWLSPEIYMKRPAIDGDYWRLDQILRRKAAQGIRVFILLYKEVEMALGINSYYSKQRLAATHENIKVLRHPDHARVGVFLWAHHEKIVVVDQTYAFVGGIDLCYGRWDDYRHRLTDLGSIATASAAGSTTNDPLSGFVPSRSASVPVLDQNHVEQPKLPVLQPGDKLLMPPGASDDEMCLENMKLNTPEMERRNVLDKLKENVRTKGKDIMHRLTSMDPEGNRSVPQSPTDRNKKYNLTKNSMFFNEDEMADGKKGDSICALPPQNEILTVLDGQAKYWMGKDYTNFIAKDFTNLDAPYADMIDRGVTPRMPWHDIGAVVTGAAARDVSRHFIQRWNAVKLEKARDNQAYPYLIPKTYRDIRVHKSFLTSVPMHNVSCQVLRSVSSWSCGFIESDEDEQSIHDAYIGAITRAEHYVYIENQFFITLDQGNPMVRNQIGESLYKRILRAHRERSVFRVIVVMPLLPGFEGDVGGTTGNALRAITHWNYESISRGKSSILQRLKAAGVEDPSQYISFHSLRTHSLLNCQPVTELIYVHSKLLIADDKVVICGSANINDRSMIGTRDSEIAVMLTDEEFQEGKMNGNRVKVGVYASGLRKFLFREHLGLIDPNPDGIRVDVTDPIIDSFFCGQWQRTSHRNTKIYDEVFRCIPTDAVTTITGLKKYVEEASMAKVDPGAALKEIQRVQGYLVDLPLKFLEDEILTPPTVSKEGLIPTSVWT</sequence>
<evidence type="ECO:0000256" key="3">
    <source>
        <dbReference type="ARBA" id="ARBA00022737"/>
    </source>
</evidence>
<evidence type="ECO:0000256" key="1">
    <source>
        <dbReference type="ARBA" id="ARBA00000798"/>
    </source>
</evidence>
<comment type="subcellular location">
    <subcellularLocation>
        <location evidence="8">Endomembrane system</location>
        <topology evidence="8">Lipid-anchor</topology>
    </subcellularLocation>
</comment>
<dbReference type="PROSITE" id="PS50035">
    <property type="entry name" value="PLD"/>
    <property type="match status" value="2"/>
</dbReference>
<dbReference type="GO" id="GO:0004630">
    <property type="term" value="F:phospholipase D activity"/>
    <property type="evidence" value="ECO:0007669"/>
    <property type="project" value="UniProtKB-UniRule"/>
</dbReference>
<dbReference type="PIRSF" id="PIRSF009376">
    <property type="entry name" value="Phospholipase_D_euk"/>
    <property type="match status" value="1"/>
</dbReference>
<dbReference type="PROSITE" id="PS50195">
    <property type="entry name" value="PX"/>
    <property type="match status" value="1"/>
</dbReference>
<feature type="domain" description="PX" evidence="12">
    <location>
        <begin position="133"/>
        <end position="280"/>
    </location>
</feature>
<dbReference type="Pfam" id="PF13091">
    <property type="entry name" value="PLDc_2"/>
    <property type="match status" value="1"/>
</dbReference>
<keyword evidence="6" id="KW-0443">Lipid metabolism</keyword>
<dbReference type="InterPro" id="IPR001736">
    <property type="entry name" value="PLipase_D/transphosphatidylase"/>
</dbReference>
<dbReference type="GO" id="GO:0035091">
    <property type="term" value="F:phosphatidylinositol binding"/>
    <property type="evidence" value="ECO:0007669"/>
    <property type="project" value="InterPro"/>
</dbReference>
<dbReference type="GO" id="GO:0006654">
    <property type="term" value="P:phosphatidic acid biosynthetic process"/>
    <property type="evidence" value="ECO:0007669"/>
    <property type="project" value="InterPro"/>
</dbReference>
<protein>
    <recommendedName>
        <fullName evidence="9">Phospholipase</fullName>
        <ecNumber evidence="9">3.1.4.4</ecNumber>
    </recommendedName>
</protein>
<evidence type="ECO:0000256" key="4">
    <source>
        <dbReference type="ARBA" id="ARBA00022801"/>
    </source>
</evidence>
<dbReference type="InterPro" id="IPR025202">
    <property type="entry name" value="PLD-like_dom"/>
</dbReference>
<dbReference type="EMBL" id="GFDF01005578">
    <property type="protein sequence ID" value="JAV08506.1"/>
    <property type="molecule type" value="Transcribed_RNA"/>
</dbReference>
<dbReference type="FunFam" id="3.30.870.10:FF:000011">
    <property type="entry name" value="Phospholipase"/>
    <property type="match status" value="1"/>
</dbReference>
<dbReference type="FunFam" id="3.30.1520.10:FF:000055">
    <property type="entry name" value="Phospholipase"/>
    <property type="match status" value="1"/>
</dbReference>
<dbReference type="Pfam" id="PF00787">
    <property type="entry name" value="PX"/>
    <property type="match status" value="1"/>
</dbReference>
<dbReference type="Gene3D" id="3.30.870.10">
    <property type="entry name" value="Endonuclease Chain A"/>
    <property type="match status" value="3"/>
</dbReference>
<dbReference type="CDD" id="cd06895">
    <property type="entry name" value="PX_PLD"/>
    <property type="match status" value="1"/>
</dbReference>
<evidence type="ECO:0000256" key="6">
    <source>
        <dbReference type="ARBA" id="ARBA00023098"/>
    </source>
</evidence>
<dbReference type="GO" id="GO:0035556">
    <property type="term" value="P:intracellular signal transduction"/>
    <property type="evidence" value="ECO:0007669"/>
    <property type="project" value="InterPro"/>
</dbReference>
<evidence type="ECO:0000256" key="10">
    <source>
        <dbReference type="SAM" id="MobiDB-lite"/>
    </source>
</evidence>
<keyword evidence="7" id="KW-0449">Lipoprotein</keyword>
<feature type="domain" description="PLD phosphodiesterase" evidence="11">
    <location>
        <begin position="543"/>
        <end position="570"/>
    </location>
</feature>
<keyword evidence="4 9" id="KW-0378">Hydrolase</keyword>
<dbReference type="CDD" id="cd01254">
    <property type="entry name" value="PH_PLD"/>
    <property type="match status" value="1"/>
</dbReference>
<feature type="region of interest" description="Disordered" evidence="10">
    <location>
        <begin position="678"/>
        <end position="699"/>
    </location>
</feature>
<feature type="region of interest" description="Disordered" evidence="10">
    <location>
        <begin position="18"/>
        <end position="55"/>
    </location>
</feature>
<dbReference type="GO" id="GO:0012505">
    <property type="term" value="C:endomembrane system"/>
    <property type="evidence" value="ECO:0007669"/>
    <property type="project" value="UniProtKB-SubCell"/>
</dbReference>
<evidence type="ECO:0000256" key="8">
    <source>
        <dbReference type="ARBA" id="ARBA00037868"/>
    </source>
</evidence>
<dbReference type="GO" id="GO:0009395">
    <property type="term" value="P:phospholipid catabolic process"/>
    <property type="evidence" value="ECO:0007669"/>
    <property type="project" value="TreeGrafter"/>
</dbReference>
<comment type="similarity">
    <text evidence="2 9">Belongs to the phospholipase D family.</text>
</comment>
<evidence type="ECO:0000256" key="9">
    <source>
        <dbReference type="PIRNR" id="PIRNR009376"/>
    </source>
</evidence>
<dbReference type="InterPro" id="IPR001683">
    <property type="entry name" value="PX_dom"/>
</dbReference>
<dbReference type="InterPro" id="IPR015679">
    <property type="entry name" value="PLipase_D_fam"/>
</dbReference>
<dbReference type="InterPro" id="IPR011993">
    <property type="entry name" value="PH-like_dom_sf"/>
</dbReference>
<dbReference type="EC" id="3.1.4.4" evidence="9"/>
<feature type="compositionally biased region" description="Polar residues" evidence="10">
    <location>
        <begin position="18"/>
        <end position="32"/>
    </location>
</feature>
<dbReference type="InterPro" id="IPR036871">
    <property type="entry name" value="PX_dom_sf"/>
</dbReference>
<evidence type="ECO:0000313" key="13">
    <source>
        <dbReference type="EMBL" id="JAV08506.1"/>
    </source>
</evidence>
<dbReference type="CDD" id="cd09138">
    <property type="entry name" value="PLDc_vPLD1_2_yPLD_like_1"/>
    <property type="match status" value="1"/>
</dbReference>
<proteinExistence type="inferred from homology"/>
<dbReference type="FunFam" id="3.30.870.10:FF:000036">
    <property type="entry name" value="Phospholipase"/>
    <property type="match status" value="1"/>
</dbReference>
<dbReference type="SUPFAM" id="SSF64268">
    <property type="entry name" value="PX domain"/>
    <property type="match status" value="1"/>
</dbReference>
<dbReference type="CDD" id="cd09141">
    <property type="entry name" value="PLDc_vPLD1_2_yPLD_like_2"/>
    <property type="match status" value="1"/>
</dbReference>
<dbReference type="Gene3D" id="3.30.1520.10">
    <property type="entry name" value="Phox-like domain"/>
    <property type="match status" value="1"/>
</dbReference>
<evidence type="ECO:0000256" key="7">
    <source>
        <dbReference type="ARBA" id="ARBA00023288"/>
    </source>
</evidence>
<dbReference type="Gene3D" id="2.30.29.30">
    <property type="entry name" value="Pleckstrin-homology domain (PH domain)/Phosphotyrosine-binding domain (PTB)"/>
    <property type="match status" value="1"/>
</dbReference>
<dbReference type="SMART" id="SM00312">
    <property type="entry name" value="PX"/>
    <property type="match status" value="1"/>
</dbReference>
<feature type="compositionally biased region" description="Polar residues" evidence="10">
    <location>
        <begin position="688"/>
        <end position="699"/>
    </location>
</feature>
<organism evidence="13">
    <name type="scientific">Nyssomyia neivai</name>
    <dbReference type="NCBI Taxonomy" id="330878"/>
    <lineage>
        <taxon>Eukaryota</taxon>
        <taxon>Metazoa</taxon>
        <taxon>Ecdysozoa</taxon>
        <taxon>Arthropoda</taxon>
        <taxon>Hexapoda</taxon>
        <taxon>Insecta</taxon>
        <taxon>Pterygota</taxon>
        <taxon>Neoptera</taxon>
        <taxon>Endopterygota</taxon>
        <taxon>Diptera</taxon>
        <taxon>Nematocera</taxon>
        <taxon>Psychodoidea</taxon>
        <taxon>Psychodidae</taxon>
        <taxon>Nyssomyia</taxon>
    </lineage>
</organism>
<comment type="catalytic activity">
    <reaction evidence="1 9">
        <text>a 1,2-diacyl-sn-glycero-3-phosphocholine + H2O = a 1,2-diacyl-sn-glycero-3-phosphate + choline + H(+)</text>
        <dbReference type="Rhea" id="RHEA:14445"/>
        <dbReference type="ChEBI" id="CHEBI:15354"/>
        <dbReference type="ChEBI" id="CHEBI:15377"/>
        <dbReference type="ChEBI" id="CHEBI:15378"/>
        <dbReference type="ChEBI" id="CHEBI:57643"/>
        <dbReference type="ChEBI" id="CHEBI:58608"/>
        <dbReference type="EC" id="3.1.4.4"/>
    </reaction>
</comment>
<evidence type="ECO:0000256" key="5">
    <source>
        <dbReference type="ARBA" id="ARBA00022963"/>
    </source>
</evidence>
<dbReference type="GO" id="GO:0060627">
    <property type="term" value="P:regulation of vesicle-mediated transport"/>
    <property type="evidence" value="ECO:0007669"/>
    <property type="project" value="TreeGrafter"/>
</dbReference>
<evidence type="ECO:0000259" key="12">
    <source>
        <dbReference type="PROSITE" id="PS50195"/>
    </source>
</evidence>
<dbReference type="PANTHER" id="PTHR18896:SF76">
    <property type="entry name" value="PHOSPHOLIPASE"/>
    <property type="match status" value="1"/>
</dbReference>
<dbReference type="PANTHER" id="PTHR18896">
    <property type="entry name" value="PHOSPHOLIPASE D"/>
    <property type="match status" value="1"/>
</dbReference>
<reference evidence="13" key="1">
    <citation type="submission" date="2016-12" db="EMBL/GenBank/DDBJ databases">
        <title>An insight into the sialome and mialome of the sand fly, Nyssomyia neivai.</title>
        <authorList>
            <person name="Sebastian V."/>
            <person name="Goulart T.M."/>
            <person name="Oliveira W."/>
            <person name="Calvo E."/>
            <person name="Oliveira L.F."/>
            <person name="Pinto M.C."/>
            <person name="Rosselino A.M."/>
            <person name="Ribeiro J.M."/>
        </authorList>
    </citation>
    <scope>NUCLEOTIDE SEQUENCE</scope>
</reference>
<name>A0A1L8DPX6_9DIPT</name>
<evidence type="ECO:0000256" key="2">
    <source>
        <dbReference type="ARBA" id="ARBA00008664"/>
    </source>
</evidence>
<feature type="domain" description="PLD phosphodiesterase" evidence="11">
    <location>
        <begin position="995"/>
        <end position="1022"/>
    </location>
</feature>
<dbReference type="InterPro" id="IPR016555">
    <property type="entry name" value="PLipase_D_euk"/>
</dbReference>
<keyword evidence="5 9" id="KW-0442">Lipid degradation</keyword>
<dbReference type="AlphaFoldDB" id="A0A1L8DPX6"/>
<dbReference type="Pfam" id="PF00614">
    <property type="entry name" value="PLDc"/>
    <property type="match status" value="1"/>
</dbReference>
<dbReference type="FunFam" id="2.30.29.30:FF:000351">
    <property type="entry name" value="Phospholipase"/>
    <property type="match status" value="1"/>
</dbReference>